<feature type="region of interest" description="Disordered" evidence="2">
    <location>
        <begin position="224"/>
        <end position="245"/>
    </location>
</feature>
<evidence type="ECO:0000313" key="3">
    <source>
        <dbReference type="EMBL" id="CAJ1394848.1"/>
    </source>
</evidence>
<dbReference type="AlphaFoldDB" id="A0AA36IVQ1"/>
<reference evidence="3" key="1">
    <citation type="submission" date="2023-08" db="EMBL/GenBank/DDBJ databases">
        <authorList>
            <person name="Chen Y."/>
            <person name="Shah S."/>
            <person name="Dougan E. K."/>
            <person name="Thang M."/>
            <person name="Chan C."/>
        </authorList>
    </citation>
    <scope>NUCLEOTIDE SEQUENCE</scope>
</reference>
<keyword evidence="1" id="KW-0175">Coiled coil</keyword>
<comment type="caution">
    <text evidence="3">The sequence shown here is derived from an EMBL/GenBank/DDBJ whole genome shotgun (WGS) entry which is preliminary data.</text>
</comment>
<evidence type="ECO:0000313" key="4">
    <source>
        <dbReference type="Proteomes" id="UP001178507"/>
    </source>
</evidence>
<feature type="coiled-coil region" evidence="1">
    <location>
        <begin position="127"/>
        <end position="221"/>
    </location>
</feature>
<keyword evidence="4" id="KW-1185">Reference proteome</keyword>
<organism evidence="3 4">
    <name type="scientific">Effrenium voratum</name>
    <dbReference type="NCBI Taxonomy" id="2562239"/>
    <lineage>
        <taxon>Eukaryota</taxon>
        <taxon>Sar</taxon>
        <taxon>Alveolata</taxon>
        <taxon>Dinophyceae</taxon>
        <taxon>Suessiales</taxon>
        <taxon>Symbiodiniaceae</taxon>
        <taxon>Effrenium</taxon>
    </lineage>
</organism>
<evidence type="ECO:0000256" key="2">
    <source>
        <dbReference type="SAM" id="MobiDB-lite"/>
    </source>
</evidence>
<dbReference type="Proteomes" id="UP001178507">
    <property type="component" value="Unassembled WGS sequence"/>
</dbReference>
<dbReference type="EMBL" id="CAUJNA010002979">
    <property type="protein sequence ID" value="CAJ1394848.1"/>
    <property type="molecule type" value="Genomic_DNA"/>
</dbReference>
<name>A0AA36IVQ1_9DINO</name>
<evidence type="ECO:0000256" key="1">
    <source>
        <dbReference type="SAM" id="Coils"/>
    </source>
</evidence>
<sequence>MEQLPVPRTRACAVDKAAEQLRHGSRVVRDLQRRLQNSMEAFRESLRAKSAEMQQRHAEMWQDRQGELQGYAEDFQRRLEELKASQRREADHVQQSTEQSVLQMRRMHEAEMSSWQMQALNRRSERIHRLEHEFAEERRLKEQAAQNAEHELAQVQKDLLDFKASYRLVDQQVDSLRGTLEEMRRRAHQAQKDADQAFEEANQAEANIATLAQDIAMLEVRRGSDSPTAVLPPKPPKPKPPRAPGLTEELREAIASHKHLEAELAQLEAQLGDLEDELAEKDKTVEILEVETEEERLRTHRLQARILQLEQALS</sequence>
<gene>
    <name evidence="3" type="ORF">EVOR1521_LOCUS19420</name>
</gene>
<feature type="coiled-coil region" evidence="1">
    <location>
        <begin position="250"/>
        <end position="310"/>
    </location>
</feature>
<dbReference type="Gene3D" id="1.20.120.20">
    <property type="entry name" value="Apolipoprotein"/>
    <property type="match status" value="1"/>
</dbReference>
<protein>
    <submittedName>
        <fullName evidence="3">Uncharacterized protein</fullName>
    </submittedName>
</protein>
<proteinExistence type="predicted"/>
<accession>A0AA36IVQ1</accession>